<dbReference type="Proteomes" id="UP000510643">
    <property type="component" value="Chromosome"/>
</dbReference>
<accession>A0A7H9DTD4</accession>
<evidence type="ECO:0000313" key="2">
    <source>
        <dbReference type="Proteomes" id="UP000510643"/>
    </source>
</evidence>
<gene>
    <name evidence="1" type="ORF">FH779_10370</name>
</gene>
<dbReference type="KEGG" id="efal:FH779_10370"/>
<dbReference type="AlphaFoldDB" id="A0A7H9DTD4"/>
<dbReference type="RefSeq" id="WP_180904621.1">
    <property type="nucleotide sequence ID" value="NZ_CP040908.1"/>
</dbReference>
<protein>
    <submittedName>
        <fullName evidence="1">Uncharacterized protein</fullName>
    </submittedName>
</protein>
<dbReference type="EMBL" id="CP040908">
    <property type="protein sequence ID" value="QLL58468.1"/>
    <property type="molecule type" value="Genomic_DNA"/>
</dbReference>
<reference evidence="1 2" key="1">
    <citation type="submission" date="2019-06" db="EMBL/GenBank/DDBJ databases">
        <title>Emergence of pandrug resistant Empedobacter falsenii in China.</title>
        <authorList>
            <person name="Dong N."/>
            <person name="Chen S."/>
            <person name="Zhang R."/>
        </authorList>
    </citation>
    <scope>NUCLEOTIDE SEQUENCE [LARGE SCALE GENOMIC DNA]</scope>
    <source>
        <strain evidence="1 2">1681-1</strain>
    </source>
</reference>
<keyword evidence="2" id="KW-1185">Reference proteome</keyword>
<organism evidence="1 2">
    <name type="scientific">Empedobacter falsenii</name>
    <dbReference type="NCBI Taxonomy" id="343874"/>
    <lineage>
        <taxon>Bacteria</taxon>
        <taxon>Pseudomonadati</taxon>
        <taxon>Bacteroidota</taxon>
        <taxon>Flavobacteriia</taxon>
        <taxon>Flavobacteriales</taxon>
        <taxon>Weeksellaceae</taxon>
        <taxon>Empedobacter</taxon>
    </lineage>
</organism>
<name>A0A7H9DTD4_9FLAO</name>
<dbReference type="GeneID" id="78401867"/>
<sequence length="182" mass="21247">MINTKNIKENYKLTYTGYLSPICDECIKGDFEKNNLPKEIENSLLDFAKTSSLILKKTNKKEDTYKDYEDKWQMDNNLDGHFGAGNLEPLHKIYSTYYKENLFKIGGGSSTKIENDDYIINSYFRGNLIGYDKNKKVYFPILVESCSYSCDKKIEFVNSNTIKIEYEDSTEYEIDLSKIIFK</sequence>
<proteinExistence type="predicted"/>
<evidence type="ECO:0000313" key="1">
    <source>
        <dbReference type="EMBL" id="QLL58468.1"/>
    </source>
</evidence>